<evidence type="ECO:0000313" key="3">
    <source>
        <dbReference type="Proteomes" id="UP000554482"/>
    </source>
</evidence>
<comment type="caution">
    <text evidence="2">The sequence shown here is derived from an EMBL/GenBank/DDBJ whole genome shotgun (WGS) entry which is preliminary data.</text>
</comment>
<dbReference type="PANTHER" id="PTHR11926">
    <property type="entry name" value="GLUCOSYL/GLUCURONOSYL TRANSFERASES"/>
    <property type="match status" value="1"/>
</dbReference>
<keyword evidence="2" id="KW-0808">Transferase</keyword>
<protein>
    <submittedName>
        <fullName evidence="2">Udp-glycosyltransferase 75c1</fullName>
    </submittedName>
</protein>
<organism evidence="2 3">
    <name type="scientific">Thalictrum thalictroides</name>
    <name type="common">Rue-anemone</name>
    <name type="synonym">Anemone thalictroides</name>
    <dbReference type="NCBI Taxonomy" id="46969"/>
    <lineage>
        <taxon>Eukaryota</taxon>
        <taxon>Viridiplantae</taxon>
        <taxon>Streptophyta</taxon>
        <taxon>Embryophyta</taxon>
        <taxon>Tracheophyta</taxon>
        <taxon>Spermatophyta</taxon>
        <taxon>Magnoliopsida</taxon>
        <taxon>Ranunculales</taxon>
        <taxon>Ranunculaceae</taxon>
        <taxon>Thalictroideae</taxon>
        <taxon>Thalictrum</taxon>
    </lineage>
</organism>
<sequence length="98" mass="10993">MGVPVVAFPQFADQGTNAKLIEDVWKMGVRIRPSTDEEDKIVKCEEVVRCLEEVMEGEKGEELRKSAKKWKELAREAVKEGGSSERNLGAFVEQIGLK</sequence>
<evidence type="ECO:0000313" key="2">
    <source>
        <dbReference type="EMBL" id="KAF5200564.1"/>
    </source>
</evidence>
<dbReference type="Gene3D" id="3.40.50.2000">
    <property type="entry name" value="Glycogen Phosphorylase B"/>
    <property type="match status" value="1"/>
</dbReference>
<dbReference type="SUPFAM" id="SSF53756">
    <property type="entry name" value="UDP-Glycosyltransferase/glycogen phosphorylase"/>
    <property type="match status" value="1"/>
</dbReference>
<dbReference type="EMBL" id="JABWDY010010617">
    <property type="protein sequence ID" value="KAF5200564.1"/>
    <property type="molecule type" value="Genomic_DNA"/>
</dbReference>
<dbReference type="GO" id="GO:0080043">
    <property type="term" value="F:quercetin 3-O-glucosyltransferase activity"/>
    <property type="evidence" value="ECO:0007669"/>
    <property type="project" value="TreeGrafter"/>
</dbReference>
<gene>
    <name evidence="2" type="ORF">FRX31_009852</name>
</gene>
<reference evidence="2 3" key="1">
    <citation type="submission" date="2020-06" db="EMBL/GenBank/DDBJ databases">
        <title>Transcriptomic and genomic resources for Thalictrum thalictroides and T. hernandezii: Facilitating candidate gene discovery in an emerging model plant lineage.</title>
        <authorList>
            <person name="Arias T."/>
            <person name="Riano-Pachon D.M."/>
            <person name="Di Stilio V.S."/>
        </authorList>
    </citation>
    <scope>NUCLEOTIDE SEQUENCE [LARGE SCALE GENOMIC DNA]</scope>
    <source>
        <strain evidence="3">cv. WT478/WT964</strain>
        <tissue evidence="2">Leaves</tissue>
    </source>
</reference>
<dbReference type="OrthoDB" id="780888at2759"/>
<dbReference type="AlphaFoldDB" id="A0A7J6WT39"/>
<dbReference type="GO" id="GO:0080044">
    <property type="term" value="F:quercetin 7-O-glucosyltransferase activity"/>
    <property type="evidence" value="ECO:0007669"/>
    <property type="project" value="TreeGrafter"/>
</dbReference>
<accession>A0A7J6WT39</accession>
<proteinExistence type="inferred from homology"/>
<evidence type="ECO:0000256" key="1">
    <source>
        <dbReference type="ARBA" id="ARBA00009995"/>
    </source>
</evidence>
<dbReference type="Proteomes" id="UP000554482">
    <property type="component" value="Unassembled WGS sequence"/>
</dbReference>
<dbReference type="PANTHER" id="PTHR11926:SF870">
    <property type="entry name" value="UDP-GLYCOSYLTRANSFERASE 75B1"/>
    <property type="match status" value="1"/>
</dbReference>
<keyword evidence="3" id="KW-1185">Reference proteome</keyword>
<name>A0A7J6WT39_THATH</name>
<comment type="similarity">
    <text evidence="1">Belongs to the UDP-glycosyltransferase family.</text>
</comment>